<dbReference type="NCBIfam" id="TIGR00762">
    <property type="entry name" value="DegV"/>
    <property type="match status" value="1"/>
</dbReference>
<evidence type="ECO:0008006" key="5">
    <source>
        <dbReference type="Google" id="ProtNLM"/>
    </source>
</evidence>
<dbReference type="PANTHER" id="PTHR33434">
    <property type="entry name" value="DEGV DOMAIN-CONTAINING PROTEIN DR_1986-RELATED"/>
    <property type="match status" value="1"/>
</dbReference>
<evidence type="ECO:0000313" key="4">
    <source>
        <dbReference type="Proteomes" id="UP000051264"/>
    </source>
</evidence>
<dbReference type="SUPFAM" id="SSF82549">
    <property type="entry name" value="DAK1/DegV-like"/>
    <property type="match status" value="1"/>
</dbReference>
<comment type="caution">
    <text evidence="3">The sequence shown here is derived from an EMBL/GenBank/DDBJ whole genome shotgun (WGS) entry which is preliminary data.</text>
</comment>
<evidence type="ECO:0000313" key="3">
    <source>
        <dbReference type="EMBL" id="KRL61970.1"/>
    </source>
</evidence>
<dbReference type="InterPro" id="IPR050270">
    <property type="entry name" value="DegV_domain_contain"/>
</dbReference>
<dbReference type="PATRIC" id="fig|1423747.3.peg.1205"/>
<dbReference type="RefSeq" id="WP_025082775.1">
    <property type="nucleotide sequence ID" value="NZ_AZEX01000002.1"/>
</dbReference>
<dbReference type="Gene3D" id="3.40.50.10170">
    <property type="match status" value="1"/>
</dbReference>
<protein>
    <recommendedName>
        <fullName evidence="5">DegV family protein</fullName>
    </recommendedName>
</protein>
<name>A0A0R1S5K6_9LACO</name>
<gene>
    <name evidence="3" type="ORF">FC69_GL001180</name>
</gene>
<dbReference type="Proteomes" id="UP000051264">
    <property type="component" value="Unassembled WGS sequence"/>
</dbReference>
<evidence type="ECO:0000256" key="1">
    <source>
        <dbReference type="ARBA" id="ARBA00003238"/>
    </source>
</evidence>
<dbReference type="AlphaFoldDB" id="A0A0R1S5K6"/>
<dbReference type="PROSITE" id="PS51482">
    <property type="entry name" value="DEGV"/>
    <property type="match status" value="1"/>
</dbReference>
<keyword evidence="2" id="KW-0446">Lipid-binding</keyword>
<sequence length="287" mass="31662">MKTAIVTDSAAYLEPAVAKANHVIVVPITVIFDQQVYLENIEITAEEFYTKMRETDKLPTTSQITMGQMQQVFDQLIDQGFDEVICIHLSSGITSFINNLQAYSQTIEGLKIYPFDSKVTSAGEAYLVLTAARLVAQGEHAATIIPKLEAMRQTVGVYFVVDDLSHLLRTGRISNSAAFVGNLLRIKPILSFNDQGQIVALTKERTKKRAFQKVLADFKAAIADVDYPIRACVVDGNNPEESAEWVATLQAEFPEIPVEASHIGPVVGVHTGEKVMGVIWSRDYLTI</sequence>
<dbReference type="Gene3D" id="3.30.1180.10">
    <property type="match status" value="1"/>
</dbReference>
<dbReference type="eggNOG" id="COG1307">
    <property type="taxonomic scope" value="Bacteria"/>
</dbReference>
<evidence type="ECO:0000256" key="2">
    <source>
        <dbReference type="ARBA" id="ARBA00023121"/>
    </source>
</evidence>
<dbReference type="InterPro" id="IPR043168">
    <property type="entry name" value="DegV_C"/>
</dbReference>
<accession>A0A0R1S5K6</accession>
<reference evidence="3 4" key="1">
    <citation type="journal article" date="2015" name="Genome Announc.">
        <title>Expanding the biotechnology potential of lactobacilli through comparative genomics of 213 strains and associated genera.</title>
        <authorList>
            <person name="Sun Z."/>
            <person name="Harris H.M."/>
            <person name="McCann A."/>
            <person name="Guo C."/>
            <person name="Argimon S."/>
            <person name="Zhang W."/>
            <person name="Yang X."/>
            <person name="Jeffery I.B."/>
            <person name="Cooney J.C."/>
            <person name="Kagawa T.F."/>
            <person name="Liu W."/>
            <person name="Song Y."/>
            <person name="Salvetti E."/>
            <person name="Wrobel A."/>
            <person name="Rasinkangas P."/>
            <person name="Parkhill J."/>
            <person name="Rea M.C."/>
            <person name="O'Sullivan O."/>
            <person name="Ritari J."/>
            <person name="Douillard F.P."/>
            <person name="Paul Ross R."/>
            <person name="Yang R."/>
            <person name="Briner A.E."/>
            <person name="Felis G.E."/>
            <person name="de Vos W.M."/>
            <person name="Barrangou R."/>
            <person name="Klaenhammer T.R."/>
            <person name="Caufield P.W."/>
            <person name="Cui Y."/>
            <person name="Zhang H."/>
            <person name="O'Toole P.W."/>
        </authorList>
    </citation>
    <scope>NUCLEOTIDE SEQUENCE [LARGE SCALE GENOMIC DNA]</scope>
    <source>
        <strain evidence="3 4">DSM 14340</strain>
    </source>
</reference>
<dbReference type="OrthoDB" id="9775494at2"/>
<dbReference type="InterPro" id="IPR003797">
    <property type="entry name" value="DegV"/>
</dbReference>
<comment type="function">
    <text evidence="1">May bind long-chain fatty acids, such as palmitate, and may play a role in lipid transport or fatty acid metabolism.</text>
</comment>
<dbReference type="EMBL" id="AZEX01000002">
    <property type="protein sequence ID" value="KRL61970.1"/>
    <property type="molecule type" value="Genomic_DNA"/>
</dbReference>
<dbReference type="STRING" id="1423747.FC69_GL001180"/>
<dbReference type="PANTHER" id="PTHR33434:SF2">
    <property type="entry name" value="FATTY ACID-BINDING PROTEIN TM_1468"/>
    <property type="match status" value="1"/>
</dbReference>
<proteinExistence type="predicted"/>
<organism evidence="3 4">
    <name type="scientific">Latilactobacillus fuchuensis DSM 14340 = JCM 11249</name>
    <dbReference type="NCBI Taxonomy" id="1423747"/>
    <lineage>
        <taxon>Bacteria</taxon>
        <taxon>Bacillati</taxon>
        <taxon>Bacillota</taxon>
        <taxon>Bacilli</taxon>
        <taxon>Lactobacillales</taxon>
        <taxon>Lactobacillaceae</taxon>
        <taxon>Latilactobacillus</taxon>
    </lineage>
</organism>
<dbReference type="GO" id="GO:0008289">
    <property type="term" value="F:lipid binding"/>
    <property type="evidence" value="ECO:0007669"/>
    <property type="project" value="UniProtKB-KW"/>
</dbReference>
<dbReference type="Pfam" id="PF02645">
    <property type="entry name" value="DegV"/>
    <property type="match status" value="1"/>
</dbReference>